<feature type="region of interest" description="Disordered" evidence="1">
    <location>
        <begin position="155"/>
        <end position="178"/>
    </location>
</feature>
<sequence length="328" mass="34348">MNRQRFLRCTQCREVVRPEDRFCEACGAPIEDPAVSVEAAAGSSGPLAAGAADAPDERDHVELAFDDMAGISDRGLRRARNEDALALARVDGPGARVMVVCDGVSTSTQPARAAQAAAEATLRHLVASLGLGHSNHEQVMKEAVNVAQSAVCRVPYDPPAGQRPDGPGRDGAAEDHGPPATTLVAAMLMNGRVTLGWVGDSRAYFVGPGEAWQLSHDDTWLEEVIQPHLVGEGGGAVALRAHVLTRWLGSDQEGDPEVSITTFLLPAEGILLLCSDGLWNYAPTPSQIRELVSGLGAGSTPLQLTRGLVDFAREAGGADNVTVAVATV</sequence>
<dbReference type="Pfam" id="PF13672">
    <property type="entry name" value="PP2C_2"/>
    <property type="match status" value="1"/>
</dbReference>
<comment type="caution">
    <text evidence="3">The sequence shown here is derived from an EMBL/GenBank/DDBJ whole genome shotgun (WGS) entry which is preliminary data.</text>
</comment>
<feature type="compositionally biased region" description="Basic and acidic residues" evidence="1">
    <location>
        <begin position="166"/>
        <end position="177"/>
    </location>
</feature>
<dbReference type="AlphaFoldDB" id="A0A934K8A8"/>
<protein>
    <submittedName>
        <fullName evidence="3">Protein phosphatase 2C domain-containing protein</fullName>
    </submittedName>
</protein>
<evidence type="ECO:0000313" key="4">
    <source>
        <dbReference type="Proteomes" id="UP000612893"/>
    </source>
</evidence>
<evidence type="ECO:0000256" key="1">
    <source>
        <dbReference type="SAM" id="MobiDB-lite"/>
    </source>
</evidence>
<dbReference type="PROSITE" id="PS51746">
    <property type="entry name" value="PPM_2"/>
    <property type="match status" value="1"/>
</dbReference>
<evidence type="ECO:0000313" key="3">
    <source>
        <dbReference type="EMBL" id="MBJ7597503.1"/>
    </source>
</evidence>
<reference evidence="3" key="1">
    <citation type="submission" date="2020-10" db="EMBL/GenBank/DDBJ databases">
        <title>Ca. Dormibacterota MAGs.</title>
        <authorList>
            <person name="Montgomery K."/>
        </authorList>
    </citation>
    <scope>NUCLEOTIDE SEQUENCE [LARGE SCALE GENOMIC DNA]</scope>
    <source>
        <strain evidence="3">SC8812_S17_10</strain>
    </source>
</reference>
<accession>A0A934K8A8</accession>
<dbReference type="InterPro" id="IPR001932">
    <property type="entry name" value="PPM-type_phosphatase-like_dom"/>
</dbReference>
<dbReference type="CDD" id="cd00143">
    <property type="entry name" value="PP2Cc"/>
    <property type="match status" value="1"/>
</dbReference>
<feature type="domain" description="PPM-type phosphatase" evidence="2">
    <location>
        <begin position="67"/>
        <end position="328"/>
    </location>
</feature>
<dbReference type="SUPFAM" id="SSF81606">
    <property type="entry name" value="PP2C-like"/>
    <property type="match status" value="1"/>
</dbReference>
<dbReference type="Gene3D" id="3.60.40.10">
    <property type="entry name" value="PPM-type phosphatase domain"/>
    <property type="match status" value="1"/>
</dbReference>
<organism evidence="3 4">
    <name type="scientific">Candidatus Nephthysia bennettiae</name>
    <dbReference type="NCBI Taxonomy" id="3127016"/>
    <lineage>
        <taxon>Bacteria</taxon>
        <taxon>Bacillati</taxon>
        <taxon>Candidatus Dormiibacterota</taxon>
        <taxon>Candidatus Dormibacteria</taxon>
        <taxon>Candidatus Dormibacterales</taxon>
        <taxon>Candidatus Dormibacteraceae</taxon>
        <taxon>Candidatus Nephthysia</taxon>
    </lineage>
</organism>
<proteinExistence type="predicted"/>
<gene>
    <name evidence="3" type="ORF">JF922_05380</name>
</gene>
<dbReference type="InterPro" id="IPR036457">
    <property type="entry name" value="PPM-type-like_dom_sf"/>
</dbReference>
<name>A0A934K8A8_9BACT</name>
<dbReference type="SMART" id="SM00332">
    <property type="entry name" value="PP2Cc"/>
    <property type="match status" value="1"/>
</dbReference>
<keyword evidence="4" id="KW-1185">Reference proteome</keyword>
<dbReference type="EMBL" id="JAEKNR010000064">
    <property type="protein sequence ID" value="MBJ7597503.1"/>
    <property type="molecule type" value="Genomic_DNA"/>
</dbReference>
<dbReference type="RefSeq" id="WP_338199780.1">
    <property type="nucleotide sequence ID" value="NZ_JAEKNR010000064.1"/>
</dbReference>
<dbReference type="Proteomes" id="UP000612893">
    <property type="component" value="Unassembled WGS sequence"/>
</dbReference>
<evidence type="ECO:0000259" key="2">
    <source>
        <dbReference type="PROSITE" id="PS51746"/>
    </source>
</evidence>
<dbReference type="SMART" id="SM00331">
    <property type="entry name" value="PP2C_SIG"/>
    <property type="match status" value="1"/>
</dbReference>